<dbReference type="Proteomes" id="UP001065549">
    <property type="component" value="Unassembled WGS sequence"/>
</dbReference>
<feature type="domain" description="DNA2/NAM7 helicase-like C-terminal" evidence="8">
    <location>
        <begin position="574"/>
        <end position="745"/>
    </location>
</feature>
<dbReference type="InterPro" id="IPR050534">
    <property type="entry name" value="Coronavir_polyprotein_1ab"/>
</dbReference>
<dbReference type="GO" id="GO:0016787">
    <property type="term" value="F:hydrolase activity"/>
    <property type="evidence" value="ECO:0007669"/>
    <property type="project" value="UniProtKB-KW"/>
</dbReference>
<keyword evidence="3" id="KW-0378">Hydrolase</keyword>
<evidence type="ECO:0000259" key="8">
    <source>
        <dbReference type="Pfam" id="PF13087"/>
    </source>
</evidence>
<comment type="caution">
    <text evidence="9">The sequence shown here is derived from an EMBL/GenBank/DDBJ whole genome shotgun (WGS) entry which is preliminary data.</text>
</comment>
<evidence type="ECO:0000313" key="10">
    <source>
        <dbReference type="Proteomes" id="UP001065549"/>
    </source>
</evidence>
<evidence type="ECO:0000256" key="2">
    <source>
        <dbReference type="ARBA" id="ARBA00022741"/>
    </source>
</evidence>
<dbReference type="GO" id="GO:0005524">
    <property type="term" value="F:ATP binding"/>
    <property type="evidence" value="ECO:0007669"/>
    <property type="project" value="UniProtKB-KW"/>
</dbReference>
<proteinExistence type="inferred from homology"/>
<evidence type="ECO:0000256" key="5">
    <source>
        <dbReference type="ARBA" id="ARBA00022840"/>
    </source>
</evidence>
<evidence type="ECO:0000256" key="1">
    <source>
        <dbReference type="ARBA" id="ARBA00007913"/>
    </source>
</evidence>
<evidence type="ECO:0000259" key="7">
    <source>
        <dbReference type="Pfam" id="PF13086"/>
    </source>
</evidence>
<keyword evidence="4 9" id="KW-0347">Helicase</keyword>
<comment type="similarity">
    <text evidence="1">Belongs to the DNA2/NAM7 helicase family.</text>
</comment>
<dbReference type="Gene3D" id="3.40.50.300">
    <property type="entry name" value="P-loop containing nucleotide triphosphate hydrolases"/>
    <property type="match status" value="2"/>
</dbReference>
<evidence type="ECO:0000313" key="9">
    <source>
        <dbReference type="EMBL" id="MCU7378218.1"/>
    </source>
</evidence>
<dbReference type="InterPro" id="IPR041677">
    <property type="entry name" value="DNA2/NAM7_AAA_11"/>
</dbReference>
<protein>
    <submittedName>
        <fullName evidence="9">DNA2/NAM7 family helicase</fullName>
    </submittedName>
</protein>
<feature type="coiled-coil region" evidence="6">
    <location>
        <begin position="148"/>
        <end position="294"/>
    </location>
</feature>
<dbReference type="PANTHER" id="PTHR43788:SF8">
    <property type="entry name" value="DNA-BINDING PROTEIN SMUBP-2"/>
    <property type="match status" value="1"/>
</dbReference>
<feature type="domain" description="DNA2/NAM7 helicase helicase" evidence="7">
    <location>
        <begin position="435"/>
        <end position="518"/>
    </location>
</feature>
<keyword evidence="5" id="KW-0067">ATP-binding</keyword>
<name>A0A9J6QQD2_9FIRM</name>
<evidence type="ECO:0000256" key="3">
    <source>
        <dbReference type="ARBA" id="ARBA00022801"/>
    </source>
</evidence>
<dbReference type="InterPro" id="IPR027417">
    <property type="entry name" value="P-loop_NTPase"/>
</dbReference>
<dbReference type="SUPFAM" id="SSF52540">
    <property type="entry name" value="P-loop containing nucleoside triphosphate hydrolases"/>
    <property type="match status" value="1"/>
</dbReference>
<dbReference type="EMBL" id="JAOSHN010000003">
    <property type="protein sequence ID" value="MCU7378218.1"/>
    <property type="molecule type" value="Genomic_DNA"/>
</dbReference>
<dbReference type="Pfam" id="PF13086">
    <property type="entry name" value="AAA_11"/>
    <property type="match status" value="1"/>
</dbReference>
<dbReference type="InterPro" id="IPR041679">
    <property type="entry name" value="DNA2/NAM7-like_C"/>
</dbReference>
<dbReference type="PANTHER" id="PTHR43788">
    <property type="entry name" value="DNA2/NAM7 HELICASE FAMILY MEMBER"/>
    <property type="match status" value="1"/>
</dbReference>
<dbReference type="RefSeq" id="WP_253019796.1">
    <property type="nucleotide sequence ID" value="NZ_JAOSHN010000003.1"/>
</dbReference>
<dbReference type="Pfam" id="PF13087">
    <property type="entry name" value="AAA_12"/>
    <property type="match status" value="1"/>
</dbReference>
<sequence>MLKGIQPEKEEGSIRGGLLEVQNLFRTDESTPVTYTIWNESQDRYEPREYPDLYFTKLANDLAKRKDGEWDRWGLISAPFGKSSNLGEYMRAVLKPYIKSFGSNDCIQQGKLDYSDAVHRFKKQYKKVELMKQALQRISSARKIFMQKKEFLQNRKEKLRVLQEQQEQSAERLLKEIQEFAKQSKEAKELLKNYRTKYTDLQTQKSRQDEYKVELEKRIENIRQQILEAEGRRRIWDILLELIHRPTMLSRIIQEQYQALELAEQELQMEEIKENQLRQELKNQRNMCKAQELSISKMDDRKNKLSKKRQTCLRRVKQVELQTGACQKQIEEADNNYQEVIRKASECQTEQGMIVLNEDFFHLYDSKKEEESTIVQVANPWHTPAYNREREKLFYEALQLHKAFLLGSKACLWNFKNLLLLWNEQRDDDKKTVTFSHREREAAFSSLLNTVFLLTPVLSTTFASAGNMLASIREPGEIGCLIIDEAGQASPQMALGSLYRCRRAIVVGDPKQVEPVVTDELDLIKQIIQNRYTVYYQSKTHSVQEFADRLNTIGTIYADDGYETWVGCPLVVHRRCISPMFEISNALSYNNMMRQQTTLPNLEKEAGFCRESSGWINVSGSENNSAGKDHYVDTQGRKAWEFIRNAFQKSKGIPNLFVITPFTTVREGLRKMICSQPEYQKDKRFQEWADQCIGTVHTFQGKEADEVIFLLGCDKNALPAVRWVNANIVNVAVTRAKYRLYVIGDYTVWRQSPLFQKVKGILDSFALRSLHKIADNTELCQDEKQIERLFKQMPGPDSLTIDGELEDSLAAPFYKKLESIWKDQVLTSAQLKKFGLTWADLDQLSPIMKKRLNSSILLHEMFAALRKQYQIEELDASCAGILFCKTMESLLKEVLLGKLKAMFPNEGIFKKKLGDIKEEKATTGTFTYILNKEPCRLQLASRHVQLHNQVCDARWWKIYADDLEAFRKLRNICCHSQPLNWKKEEELIEVLFKRREFLKTLVGKVL</sequence>
<keyword evidence="10" id="KW-1185">Reference proteome</keyword>
<keyword evidence="6" id="KW-0175">Coiled coil</keyword>
<keyword evidence="2" id="KW-0547">Nucleotide-binding</keyword>
<accession>A0A9J6QQD2</accession>
<gene>
    <name evidence="9" type="ORF">OBO34_07600</name>
</gene>
<dbReference type="GO" id="GO:0043139">
    <property type="term" value="F:5'-3' DNA helicase activity"/>
    <property type="evidence" value="ECO:0007669"/>
    <property type="project" value="TreeGrafter"/>
</dbReference>
<evidence type="ECO:0000256" key="4">
    <source>
        <dbReference type="ARBA" id="ARBA00022806"/>
    </source>
</evidence>
<evidence type="ECO:0000256" key="6">
    <source>
        <dbReference type="SAM" id="Coils"/>
    </source>
</evidence>
<organism evidence="9 10">
    <name type="scientific">Hominibacterium faecale</name>
    <dbReference type="NCBI Taxonomy" id="2839743"/>
    <lineage>
        <taxon>Bacteria</taxon>
        <taxon>Bacillati</taxon>
        <taxon>Bacillota</taxon>
        <taxon>Clostridia</taxon>
        <taxon>Peptostreptococcales</taxon>
        <taxon>Anaerovoracaceae</taxon>
        <taxon>Hominibacterium</taxon>
    </lineage>
</organism>
<reference evidence="9" key="1">
    <citation type="submission" date="2022-09" db="EMBL/GenBank/DDBJ databases">
        <title>Culturomic study of gut microbiota in children with autism spectrum disorder.</title>
        <authorList>
            <person name="Efimov B.A."/>
            <person name="Chaplin A.V."/>
            <person name="Sokolova S.R."/>
            <person name="Pikina A.P."/>
            <person name="Korzhanova M."/>
            <person name="Belova V."/>
            <person name="Korostin D."/>
        </authorList>
    </citation>
    <scope>NUCLEOTIDE SEQUENCE</scope>
    <source>
        <strain evidence="9">ASD5510</strain>
    </source>
</reference>
<dbReference type="AlphaFoldDB" id="A0A9J6QQD2"/>